<evidence type="ECO:0000256" key="2">
    <source>
        <dbReference type="ARBA" id="ARBA00022801"/>
    </source>
</evidence>
<dbReference type="PIRSF" id="PIRSF005496">
    <property type="entry name" value="ATP_hel_hrpB"/>
    <property type="match status" value="1"/>
</dbReference>
<dbReference type="GO" id="GO:0016787">
    <property type="term" value="F:hydrolase activity"/>
    <property type="evidence" value="ECO:0007669"/>
    <property type="project" value="UniProtKB-KW"/>
</dbReference>
<gene>
    <name evidence="7" type="ORF">DVS28_a2146</name>
</gene>
<protein>
    <submittedName>
        <fullName evidence="7">ATP-dependent helicase HrpB</fullName>
    </submittedName>
</protein>
<keyword evidence="4" id="KW-0067">ATP-binding</keyword>
<evidence type="ECO:0000256" key="3">
    <source>
        <dbReference type="ARBA" id="ARBA00022806"/>
    </source>
</evidence>
<dbReference type="OrthoDB" id="9805617at2"/>
<evidence type="ECO:0000313" key="7">
    <source>
        <dbReference type="EMBL" id="AXV06829.1"/>
    </source>
</evidence>
<dbReference type="InterPro" id="IPR010225">
    <property type="entry name" value="HrpB"/>
</dbReference>
<dbReference type="InterPro" id="IPR011545">
    <property type="entry name" value="DEAD/DEAH_box_helicase_dom"/>
</dbReference>
<dbReference type="CDD" id="cd18791">
    <property type="entry name" value="SF2_C_RHA"/>
    <property type="match status" value="1"/>
</dbReference>
<dbReference type="PANTHER" id="PTHR43519">
    <property type="entry name" value="ATP-DEPENDENT RNA HELICASE HRPB"/>
    <property type="match status" value="1"/>
</dbReference>
<keyword evidence="2" id="KW-0378">Hydrolase</keyword>
<keyword evidence="8" id="KW-1185">Reference proteome</keyword>
<dbReference type="PROSITE" id="PS51192">
    <property type="entry name" value="HELICASE_ATP_BIND_1"/>
    <property type="match status" value="1"/>
</dbReference>
<feature type="domain" description="Helicase ATP-binding" evidence="5">
    <location>
        <begin position="30"/>
        <end position="193"/>
    </location>
</feature>
<dbReference type="SMART" id="SM00487">
    <property type="entry name" value="DEXDc"/>
    <property type="match status" value="1"/>
</dbReference>
<reference evidence="7 8" key="1">
    <citation type="submission" date="2018-09" db="EMBL/GenBank/DDBJ databases">
        <title>Complete genome sequence of Euzebya sp. DY32-46 isolated from seawater of Pacific Ocean.</title>
        <authorList>
            <person name="Xu L."/>
            <person name="Wu Y.-H."/>
            <person name="Xu X.-W."/>
        </authorList>
    </citation>
    <scope>NUCLEOTIDE SEQUENCE [LARGE SCALE GENOMIC DNA]</scope>
    <source>
        <strain evidence="7 8">DY32-46</strain>
    </source>
</reference>
<dbReference type="InterPro" id="IPR014001">
    <property type="entry name" value="Helicase_ATP-bd"/>
</dbReference>
<dbReference type="SMART" id="SM00490">
    <property type="entry name" value="HELICc"/>
    <property type="match status" value="1"/>
</dbReference>
<keyword evidence="3 7" id="KW-0347">Helicase</keyword>
<dbReference type="GO" id="GO:0005524">
    <property type="term" value="F:ATP binding"/>
    <property type="evidence" value="ECO:0007669"/>
    <property type="project" value="UniProtKB-KW"/>
</dbReference>
<evidence type="ECO:0000259" key="6">
    <source>
        <dbReference type="PROSITE" id="PS51194"/>
    </source>
</evidence>
<dbReference type="AlphaFoldDB" id="A0A346XX82"/>
<feature type="domain" description="Helicase C-terminal" evidence="6">
    <location>
        <begin position="211"/>
        <end position="378"/>
    </location>
</feature>
<dbReference type="InterPro" id="IPR013689">
    <property type="entry name" value="RNA_helicase_ATP-dep_HrpB_C"/>
</dbReference>
<dbReference type="Pfam" id="PF00270">
    <property type="entry name" value="DEAD"/>
    <property type="match status" value="1"/>
</dbReference>
<dbReference type="InterPro" id="IPR027417">
    <property type="entry name" value="P-loop_NTPase"/>
</dbReference>
<proteinExistence type="predicted"/>
<dbReference type="FunFam" id="3.40.50.300:FF:002125">
    <property type="entry name" value="ATP-dependent helicase HrpB"/>
    <property type="match status" value="1"/>
</dbReference>
<sequence>MIGRPVSPARPTARPDLPSLPVQEVLGDVVDALDDAGVAVLEAPPGAGKTTLVPLAMRDARWLTGRIVVLEPRRIAARAAAERMADLLGEPVGRTVGVTTREDKRTSAATVVEVVTEGVLVRRLQHDPTAEGIGAVVLDEFHERSIEADLALAFSLECRRAIRDDLRLLVMSATLEGSRVAALLGNAPVVTSRGRVYDVETRHEPVPVDADIGQATAAAVRRTLPGTDGDLLVFLPGQREIRRAAGALSGIDAEVLQLYGALPAAEQRRALQPVAGRRRVVLSTDIAESSLTVPGVRVVVDAGWARRPRFDPTSGMSRLHTVRVSRASADQRRGRAAREGEGVCVRLWPEHEALAGHAPPSIAEEDLAPTALEVAAWGTDVVDLSLLDQPPAATWEAARDLLLGLDALGTDGRLTDHGRAMADLPVHPRLAHMALRADRPQQRLAAELAALLGERDVMLGGDADLERRVRALRGERVGAVRAPTMTRVRRDADRLHRRIGGGTGAPLTDVGPLVALAYPDRIARSRGQRGVFTMAGGRGATLPERDPLAGEALLAIAHVDRGTTQARVYLAAGLDEAAVEPMVRVGDHVAWEGGDVVARRQRRLGALVLSESPLATPDPDRLLAALLEGVRATELRALGWSRSAQDLRDRLRHLHHGAAADGWPAVDDDTLLAELEEWLAPFLTRARRRSDLERVDLHTALMSRVPYALHGRLDEAAPTHLAVPSGSRIRVDYSGEQPVLAVKLQEMFGATDGPRIAGEPVLLHLLSPAQRPVQVTDDLAGFWERGYPEVRAELRGRYAKHPWLEDPLAATPTRHTKRRAAGG</sequence>
<dbReference type="NCBIfam" id="TIGR01970">
    <property type="entry name" value="DEAH_box_HrpB"/>
    <property type="match status" value="1"/>
</dbReference>
<dbReference type="EMBL" id="CP031165">
    <property type="protein sequence ID" value="AXV06829.1"/>
    <property type="molecule type" value="Genomic_DNA"/>
</dbReference>
<dbReference type="KEGG" id="euz:DVS28_a2146"/>
<dbReference type="Gene3D" id="1.20.120.1080">
    <property type="match status" value="1"/>
</dbReference>
<dbReference type="PANTHER" id="PTHR43519:SF1">
    <property type="entry name" value="ATP-DEPENDENT RNA HELICASE HRPB"/>
    <property type="match status" value="1"/>
</dbReference>
<dbReference type="SUPFAM" id="SSF52540">
    <property type="entry name" value="P-loop containing nucleoside triphosphate hydrolases"/>
    <property type="match status" value="1"/>
</dbReference>
<dbReference type="GO" id="GO:0003676">
    <property type="term" value="F:nucleic acid binding"/>
    <property type="evidence" value="ECO:0007669"/>
    <property type="project" value="InterPro"/>
</dbReference>
<dbReference type="InterPro" id="IPR007502">
    <property type="entry name" value="Helicase-assoc_dom"/>
</dbReference>
<evidence type="ECO:0000256" key="4">
    <source>
        <dbReference type="ARBA" id="ARBA00022840"/>
    </source>
</evidence>
<dbReference type="InterPro" id="IPR001650">
    <property type="entry name" value="Helicase_C-like"/>
</dbReference>
<accession>A0A346XX82</accession>
<dbReference type="Pfam" id="PF00271">
    <property type="entry name" value="Helicase_C"/>
    <property type="match status" value="1"/>
</dbReference>
<organism evidence="7 8">
    <name type="scientific">Euzebya pacifica</name>
    <dbReference type="NCBI Taxonomy" id="1608957"/>
    <lineage>
        <taxon>Bacteria</taxon>
        <taxon>Bacillati</taxon>
        <taxon>Actinomycetota</taxon>
        <taxon>Nitriliruptoria</taxon>
        <taxon>Euzebyales</taxon>
    </lineage>
</organism>
<evidence type="ECO:0000313" key="8">
    <source>
        <dbReference type="Proteomes" id="UP000264006"/>
    </source>
</evidence>
<dbReference type="SMART" id="SM00847">
    <property type="entry name" value="HA2"/>
    <property type="match status" value="1"/>
</dbReference>
<keyword evidence="1" id="KW-0547">Nucleotide-binding</keyword>
<dbReference type="GO" id="GO:0004386">
    <property type="term" value="F:helicase activity"/>
    <property type="evidence" value="ECO:0007669"/>
    <property type="project" value="UniProtKB-KW"/>
</dbReference>
<dbReference type="Pfam" id="PF24473">
    <property type="entry name" value="CON_HrpB"/>
    <property type="match status" value="1"/>
</dbReference>
<dbReference type="Gene3D" id="3.40.50.300">
    <property type="entry name" value="P-loop containing nucleotide triphosphate hydrolases"/>
    <property type="match status" value="2"/>
</dbReference>
<name>A0A346XX82_9ACTN</name>
<dbReference type="Pfam" id="PF08482">
    <property type="entry name" value="HrpB_C"/>
    <property type="match status" value="1"/>
</dbReference>
<evidence type="ECO:0000256" key="1">
    <source>
        <dbReference type="ARBA" id="ARBA00022741"/>
    </source>
</evidence>
<dbReference type="Proteomes" id="UP000264006">
    <property type="component" value="Chromosome"/>
</dbReference>
<evidence type="ECO:0000259" key="5">
    <source>
        <dbReference type="PROSITE" id="PS51192"/>
    </source>
</evidence>
<dbReference type="InterPro" id="IPR056329">
    <property type="entry name" value="CON_HrpB"/>
</dbReference>
<dbReference type="PROSITE" id="PS51194">
    <property type="entry name" value="HELICASE_CTER"/>
    <property type="match status" value="1"/>
</dbReference>